<sequence>MIRKSVSENRKSVAFQGDSQMRTTLFLAALFLAGPAIADNDPNRPTDRIAADLGIEEAVFIECFKPVNPEPGKYPSGAQQRANKALLLPCLQRANAAITNDRLDAVMDKYRPEGAFRKEDCSRKSANRPVMQRCVFLKVE</sequence>
<evidence type="ECO:0000313" key="2">
    <source>
        <dbReference type="Proteomes" id="UP000048926"/>
    </source>
</evidence>
<name>A0A0M6Y791_9HYPH</name>
<protein>
    <submittedName>
        <fullName evidence="1">Uncharacterized protein</fullName>
    </submittedName>
</protein>
<gene>
    <name evidence="1" type="ORF">LAL4801_04028</name>
</gene>
<dbReference type="Proteomes" id="UP000048926">
    <property type="component" value="Unassembled WGS sequence"/>
</dbReference>
<keyword evidence="2" id="KW-1185">Reference proteome</keyword>
<reference evidence="2" key="1">
    <citation type="submission" date="2015-07" db="EMBL/GenBank/DDBJ databases">
        <authorList>
            <person name="Rodrigo-Torres Lidia"/>
            <person name="Arahal R.David."/>
        </authorList>
    </citation>
    <scope>NUCLEOTIDE SEQUENCE [LARGE SCALE GENOMIC DNA]</scope>
    <source>
        <strain evidence="2">CECT 4801</strain>
    </source>
</reference>
<proteinExistence type="predicted"/>
<organism evidence="1 2">
    <name type="scientific">Roseibium aggregatum</name>
    <dbReference type="NCBI Taxonomy" id="187304"/>
    <lineage>
        <taxon>Bacteria</taxon>
        <taxon>Pseudomonadati</taxon>
        <taxon>Pseudomonadota</taxon>
        <taxon>Alphaproteobacteria</taxon>
        <taxon>Hyphomicrobiales</taxon>
        <taxon>Stappiaceae</taxon>
        <taxon>Roseibium</taxon>
    </lineage>
</organism>
<dbReference type="EMBL" id="CXST01000002">
    <property type="protein sequence ID" value="CTQ45574.1"/>
    <property type="molecule type" value="Genomic_DNA"/>
</dbReference>
<evidence type="ECO:0000313" key="1">
    <source>
        <dbReference type="EMBL" id="CTQ45574.1"/>
    </source>
</evidence>
<dbReference type="AlphaFoldDB" id="A0A0M6Y791"/>
<accession>A0A0M6Y791</accession>